<feature type="region of interest" description="Disordered" evidence="1">
    <location>
        <begin position="1"/>
        <end position="26"/>
    </location>
</feature>
<feature type="compositionally biased region" description="Polar residues" evidence="1">
    <location>
        <begin position="15"/>
        <end position="26"/>
    </location>
</feature>
<keyword evidence="2" id="KW-1133">Transmembrane helix</keyword>
<reference evidence="3 4" key="1">
    <citation type="submission" date="2021-05" db="EMBL/GenBank/DDBJ databases">
        <title>The draft genome of Geobacter chapellei DSM 13688.</title>
        <authorList>
            <person name="Xu Z."/>
            <person name="Masuda Y."/>
            <person name="Itoh H."/>
            <person name="Senoo K."/>
        </authorList>
    </citation>
    <scope>NUCLEOTIDE SEQUENCE [LARGE SCALE GENOMIC DNA]</scope>
    <source>
        <strain evidence="3 4">DSM 13688</strain>
    </source>
</reference>
<evidence type="ECO:0000256" key="2">
    <source>
        <dbReference type="SAM" id="Phobius"/>
    </source>
</evidence>
<protein>
    <submittedName>
        <fullName evidence="3">Uncharacterized protein</fullName>
    </submittedName>
</protein>
<keyword evidence="4" id="KW-1185">Reference proteome</keyword>
<name>A0ABS5UCZ3_9BACT</name>
<dbReference type="Proteomes" id="UP000784128">
    <property type="component" value="Unassembled WGS sequence"/>
</dbReference>
<gene>
    <name evidence="3" type="ORF">KJB30_17395</name>
</gene>
<feature type="transmembrane region" description="Helical" evidence="2">
    <location>
        <begin position="49"/>
        <end position="67"/>
    </location>
</feature>
<evidence type="ECO:0000313" key="4">
    <source>
        <dbReference type="Proteomes" id="UP000784128"/>
    </source>
</evidence>
<keyword evidence="2" id="KW-0472">Membrane</keyword>
<organism evidence="3 4">
    <name type="scientific">Pelotalea chapellei</name>
    <dbReference type="NCBI Taxonomy" id="44671"/>
    <lineage>
        <taxon>Bacteria</taxon>
        <taxon>Pseudomonadati</taxon>
        <taxon>Thermodesulfobacteriota</taxon>
        <taxon>Desulfuromonadia</taxon>
        <taxon>Geobacterales</taxon>
        <taxon>Geobacteraceae</taxon>
        <taxon>Pelotalea</taxon>
    </lineage>
</organism>
<comment type="caution">
    <text evidence="3">The sequence shown here is derived from an EMBL/GenBank/DDBJ whole genome shotgun (WGS) entry which is preliminary data.</text>
</comment>
<dbReference type="RefSeq" id="WP_214301644.1">
    <property type="nucleotide sequence ID" value="NZ_JAHDYS010000025.1"/>
</dbReference>
<accession>A0ABS5UCZ3</accession>
<dbReference type="EMBL" id="JAHDYS010000025">
    <property type="protein sequence ID" value="MBT1073559.1"/>
    <property type="molecule type" value="Genomic_DNA"/>
</dbReference>
<feature type="compositionally biased region" description="Basic and acidic residues" evidence="1">
    <location>
        <begin position="1"/>
        <end position="14"/>
    </location>
</feature>
<evidence type="ECO:0000256" key="1">
    <source>
        <dbReference type="SAM" id="MobiDB-lite"/>
    </source>
</evidence>
<sequence length="127" mass="14374">MFKERVASTNDESRYTGTDNDLSLNFSSDQKQDIKRQLRTINWKRTPEMAGAALSAILLGAAGGFLVKGKLLKATLCVVGFLYQQGLKEEIPQLSSMSREKRDRELERYALKAQRGDYGKLEVIPFR</sequence>
<evidence type="ECO:0000313" key="3">
    <source>
        <dbReference type="EMBL" id="MBT1073559.1"/>
    </source>
</evidence>
<keyword evidence="2" id="KW-0812">Transmembrane</keyword>
<proteinExistence type="predicted"/>